<dbReference type="AlphaFoldDB" id="A0A6I2V1S2"/>
<keyword evidence="8" id="KW-1185">Reference proteome</keyword>
<dbReference type="PRINTS" id="PR00131">
    <property type="entry name" value="GLHYDRLASE1"/>
</dbReference>
<evidence type="ECO:0000256" key="3">
    <source>
        <dbReference type="ARBA" id="ARBA00022801"/>
    </source>
</evidence>
<dbReference type="InterPro" id="IPR017853">
    <property type="entry name" value="GH"/>
</dbReference>
<name>A0A6I2V1S2_9FIRM</name>
<dbReference type="GO" id="GO:0016052">
    <property type="term" value="P:carbohydrate catabolic process"/>
    <property type="evidence" value="ECO:0007669"/>
    <property type="project" value="TreeGrafter"/>
</dbReference>
<dbReference type="GO" id="GO:0008422">
    <property type="term" value="F:beta-glucosidase activity"/>
    <property type="evidence" value="ECO:0007669"/>
    <property type="project" value="UniProtKB-EC"/>
</dbReference>
<evidence type="ECO:0000313" key="7">
    <source>
        <dbReference type="EMBL" id="MSV25546.1"/>
    </source>
</evidence>
<reference evidence="7 8" key="1">
    <citation type="submission" date="2019-08" db="EMBL/GenBank/DDBJ databases">
        <title>In-depth cultivation of the pig gut microbiome towards novel bacterial diversity and tailored functional studies.</title>
        <authorList>
            <person name="Wylensek D."/>
            <person name="Hitch T.C.A."/>
            <person name="Clavel T."/>
        </authorList>
    </citation>
    <scope>NUCLEOTIDE SEQUENCE [LARGE SCALE GENOMIC DNA]</scope>
    <source>
        <strain evidence="8">WCA-380-WT-3B3</strain>
    </source>
</reference>
<dbReference type="Pfam" id="PF00232">
    <property type="entry name" value="Glyco_hydro_1"/>
    <property type="match status" value="1"/>
</dbReference>
<dbReference type="Gene3D" id="3.20.20.80">
    <property type="entry name" value="Glycosidases"/>
    <property type="match status" value="1"/>
</dbReference>
<dbReference type="InterPro" id="IPR018120">
    <property type="entry name" value="Glyco_hydro_1_AS"/>
</dbReference>
<feature type="active site" description="Nucleophile" evidence="5">
    <location>
        <position position="407"/>
    </location>
</feature>
<sequence length="517" mass="58315">MSISCGRPFLRAENIFKSRKQTGRHNPYNENCGKERTSMIRMLPRDFVLGATISAYQTEGAVDAAGRIPCAWDRWYARPDSTFDARNASGFYTSYREDIARCRAFNIRALGISLAWTRIIRDEQGTVNEEGVRFYQDVIRCCRENGIEPYVALYHFDTPLFLFDRGEWLAPETAEQFLHYAQVCFERFGGMVRYWITMKDPVSLVMNEYVAGQFPPAERFAAGKAVLALHSMLTAHSRAVIRYKEMGLPGKIGIVHRAESVYPLAGSPGSERAASLDDTLTNRFLLDGVLAGGYSAETMAGIRAILSQEPEFFDPAPDDLAALDKAAGQLDFLGVNYYASHFCEAWRDGAAQPADTGSYALKGISRRLGRADVPTTDWGWSIFPHGLYDMLLRIHEEYPHRPIYVTENGLGLHESLPAPGPDGQRMIEDDDRIDYLRQHLSAVLDAMEEGVDVRGCFVWSMLDAMSWTGGYDKRYGLFYVDESGRRFPKKSAFWFRDLSARRIMLTVDALRASVLAH</sequence>
<proteinExistence type="inferred from homology"/>
<accession>A0A6I2V1S2</accession>
<dbReference type="PANTHER" id="PTHR10353">
    <property type="entry name" value="GLYCOSYL HYDROLASE"/>
    <property type="match status" value="1"/>
</dbReference>
<dbReference type="PANTHER" id="PTHR10353:SF36">
    <property type="entry name" value="LP05116P"/>
    <property type="match status" value="1"/>
</dbReference>
<dbReference type="SUPFAM" id="SSF51445">
    <property type="entry name" value="(Trans)glycosidases"/>
    <property type="match status" value="1"/>
</dbReference>
<gene>
    <name evidence="7" type="ORF">FYJ78_10305</name>
</gene>
<dbReference type="EMBL" id="VUNL01000012">
    <property type="protein sequence ID" value="MSV25546.1"/>
    <property type="molecule type" value="Genomic_DNA"/>
</dbReference>
<evidence type="ECO:0000256" key="2">
    <source>
        <dbReference type="ARBA" id="ARBA00012744"/>
    </source>
</evidence>
<dbReference type="Proteomes" id="UP000430222">
    <property type="component" value="Unassembled WGS sequence"/>
</dbReference>
<dbReference type="PROSITE" id="PS00572">
    <property type="entry name" value="GLYCOSYL_HYDROL_F1_1"/>
    <property type="match status" value="1"/>
</dbReference>
<evidence type="ECO:0000256" key="1">
    <source>
        <dbReference type="ARBA" id="ARBA00010838"/>
    </source>
</evidence>
<comment type="similarity">
    <text evidence="1 6">Belongs to the glycosyl hydrolase 1 family.</text>
</comment>
<evidence type="ECO:0000256" key="5">
    <source>
        <dbReference type="PROSITE-ProRule" id="PRU10055"/>
    </source>
</evidence>
<keyword evidence="4" id="KW-0326">Glycosidase</keyword>
<evidence type="ECO:0000256" key="6">
    <source>
        <dbReference type="RuleBase" id="RU003690"/>
    </source>
</evidence>
<dbReference type="GO" id="GO:0005829">
    <property type="term" value="C:cytosol"/>
    <property type="evidence" value="ECO:0007669"/>
    <property type="project" value="TreeGrafter"/>
</dbReference>
<organism evidence="7 8">
    <name type="scientific">Selenomonas montiformis</name>
    <dbReference type="NCBI Taxonomy" id="2652285"/>
    <lineage>
        <taxon>Bacteria</taxon>
        <taxon>Bacillati</taxon>
        <taxon>Bacillota</taxon>
        <taxon>Negativicutes</taxon>
        <taxon>Selenomonadales</taxon>
        <taxon>Selenomonadaceae</taxon>
        <taxon>Selenomonas</taxon>
    </lineage>
</organism>
<comment type="caution">
    <text evidence="7">The sequence shown here is derived from an EMBL/GenBank/DDBJ whole genome shotgun (WGS) entry which is preliminary data.</text>
</comment>
<evidence type="ECO:0000313" key="8">
    <source>
        <dbReference type="Proteomes" id="UP000430222"/>
    </source>
</evidence>
<dbReference type="InterPro" id="IPR001360">
    <property type="entry name" value="Glyco_hydro_1"/>
</dbReference>
<keyword evidence="3 7" id="KW-0378">Hydrolase</keyword>
<dbReference type="EC" id="3.2.1.21" evidence="2"/>
<protein>
    <recommendedName>
        <fullName evidence="2">beta-glucosidase</fullName>
        <ecNumber evidence="2">3.2.1.21</ecNumber>
    </recommendedName>
</protein>
<evidence type="ECO:0000256" key="4">
    <source>
        <dbReference type="ARBA" id="ARBA00023295"/>
    </source>
</evidence>